<dbReference type="InterPro" id="IPR005754">
    <property type="entry name" value="Sortase"/>
</dbReference>
<dbReference type="Gene3D" id="2.40.260.10">
    <property type="entry name" value="Sortase"/>
    <property type="match status" value="1"/>
</dbReference>
<evidence type="ECO:0000256" key="3">
    <source>
        <dbReference type="SAM" id="Phobius"/>
    </source>
</evidence>
<dbReference type="InterPro" id="IPR042003">
    <property type="entry name" value="Sortase_E"/>
</dbReference>
<keyword evidence="3" id="KW-0812">Transmembrane</keyword>
<reference evidence="4 5" key="1">
    <citation type="submission" date="2019-12" db="EMBL/GenBank/DDBJ databases">
        <authorList>
            <person name="Huq M.A."/>
        </authorList>
    </citation>
    <scope>NUCLEOTIDE SEQUENCE [LARGE SCALE GENOMIC DNA]</scope>
    <source>
        <strain evidence="4 5">MAH-18</strain>
    </source>
</reference>
<dbReference type="SUPFAM" id="SSF63817">
    <property type="entry name" value="Sortase"/>
    <property type="match status" value="1"/>
</dbReference>
<keyword evidence="3" id="KW-1133">Transmembrane helix</keyword>
<comment type="caution">
    <text evidence="4">The sequence shown here is derived from an EMBL/GenBank/DDBJ whole genome shotgun (WGS) entry which is preliminary data.</text>
</comment>
<protein>
    <submittedName>
        <fullName evidence="4">Class E sortase</fullName>
    </submittedName>
</protein>
<proteinExistence type="predicted"/>
<dbReference type="AlphaFoldDB" id="A0A6L6XND0"/>
<feature type="active site" description="Acyl-thioester intermediate" evidence="2">
    <location>
        <position position="217"/>
    </location>
</feature>
<organism evidence="4 5">
    <name type="scientific">Nocardioides agri</name>
    <dbReference type="NCBI Taxonomy" id="2682843"/>
    <lineage>
        <taxon>Bacteria</taxon>
        <taxon>Bacillati</taxon>
        <taxon>Actinomycetota</taxon>
        <taxon>Actinomycetes</taxon>
        <taxon>Propionibacteriales</taxon>
        <taxon>Nocardioidaceae</taxon>
        <taxon>Nocardioides</taxon>
    </lineage>
</organism>
<evidence type="ECO:0000313" key="5">
    <source>
        <dbReference type="Proteomes" id="UP000473525"/>
    </source>
</evidence>
<dbReference type="Proteomes" id="UP000473525">
    <property type="component" value="Unassembled WGS sequence"/>
</dbReference>
<dbReference type="InterPro" id="IPR023365">
    <property type="entry name" value="Sortase_dom-sf"/>
</dbReference>
<name>A0A6L6XND0_9ACTN</name>
<accession>A0A6L6XND0</accession>
<evidence type="ECO:0000256" key="1">
    <source>
        <dbReference type="ARBA" id="ARBA00022801"/>
    </source>
</evidence>
<dbReference type="NCBIfam" id="NF033747">
    <property type="entry name" value="class_E_sortase"/>
    <property type="match status" value="1"/>
</dbReference>
<feature type="active site" description="Proton donor/acceptor" evidence="2">
    <location>
        <position position="149"/>
    </location>
</feature>
<keyword evidence="1" id="KW-0378">Hydrolase</keyword>
<dbReference type="EMBL" id="WSEK01000004">
    <property type="protein sequence ID" value="MVQ48468.1"/>
    <property type="molecule type" value="Genomic_DNA"/>
</dbReference>
<keyword evidence="3" id="KW-0472">Membrane</keyword>
<keyword evidence="5" id="KW-1185">Reference proteome</keyword>
<evidence type="ECO:0000256" key="2">
    <source>
        <dbReference type="PIRSR" id="PIRSR605754-1"/>
    </source>
</evidence>
<dbReference type="Pfam" id="PF04203">
    <property type="entry name" value="Sortase"/>
    <property type="match status" value="1"/>
</dbReference>
<dbReference type="InterPro" id="IPR053465">
    <property type="entry name" value="Sortase_Class_E"/>
</dbReference>
<dbReference type="NCBIfam" id="TIGR01076">
    <property type="entry name" value="sortase_fam"/>
    <property type="match status" value="1"/>
</dbReference>
<dbReference type="CDD" id="cd05830">
    <property type="entry name" value="Sortase_E"/>
    <property type="match status" value="1"/>
</dbReference>
<dbReference type="GO" id="GO:0016787">
    <property type="term" value="F:hydrolase activity"/>
    <property type="evidence" value="ECO:0007669"/>
    <property type="project" value="UniProtKB-KW"/>
</dbReference>
<sequence length="243" mass="26109">MIYCKFPQNSSGVWTRCRMGLGAVIRVATRVVAEIFLTLGLLVVAFVVYLLIWSDVQSAHAQSRLRATFEAQVEQAHRVHAVGPGVTTVVAPAPDTGSAVGVMTIPRLGDDWSWVMVEGVADADLAKGPGHFPGTAMPGQPGNFAVAGHRATHGEPFAHLDGLRRGDEVVVETTTDTYTYVVDRSEIVSPDLVSVLDPVPGQPDARPKRALLTLVTCNPRWGSSERLIVTGHLRGRAILAEED</sequence>
<evidence type="ECO:0000313" key="4">
    <source>
        <dbReference type="EMBL" id="MVQ48468.1"/>
    </source>
</evidence>
<feature type="transmembrane region" description="Helical" evidence="3">
    <location>
        <begin position="31"/>
        <end position="53"/>
    </location>
</feature>
<gene>
    <name evidence="4" type="ORF">GON03_04700</name>
</gene>